<dbReference type="InterPro" id="IPR013120">
    <property type="entry name" value="FAR_NAD-bd"/>
</dbReference>
<organism evidence="2 3">
    <name type="scientific">Viridibacillus soli</name>
    <dbReference type="NCBI Taxonomy" id="2798301"/>
    <lineage>
        <taxon>Bacteria</taxon>
        <taxon>Bacillati</taxon>
        <taxon>Bacillota</taxon>
        <taxon>Bacilli</taxon>
        <taxon>Bacillales</taxon>
        <taxon>Caryophanaceae</taxon>
        <taxon>Viridibacillus</taxon>
    </lineage>
</organism>
<proteinExistence type="predicted"/>
<dbReference type="EMBL" id="JAEOAH010000013">
    <property type="protein sequence ID" value="MBK3495322.1"/>
    <property type="molecule type" value="Genomic_DNA"/>
</dbReference>
<gene>
    <name evidence="2" type="ORF">JFL43_10770</name>
</gene>
<comment type="caution">
    <text evidence="2">The sequence shown here is derived from an EMBL/GenBank/DDBJ whole genome shotgun (WGS) entry which is preliminary data.</text>
</comment>
<dbReference type="InterPro" id="IPR026055">
    <property type="entry name" value="FAR"/>
</dbReference>
<dbReference type="Gene3D" id="3.40.50.720">
    <property type="entry name" value="NAD(P)-binding Rossmann-like Domain"/>
    <property type="match status" value="1"/>
</dbReference>
<reference evidence="2 3" key="1">
    <citation type="submission" date="2020-12" db="EMBL/GenBank/DDBJ databases">
        <title>YIM B01967 draft genome.</title>
        <authorList>
            <person name="Yan X."/>
        </authorList>
    </citation>
    <scope>NUCLEOTIDE SEQUENCE [LARGE SCALE GENOMIC DNA]</scope>
    <source>
        <strain evidence="2 3">YIM B01967</strain>
    </source>
</reference>
<evidence type="ECO:0000313" key="3">
    <source>
        <dbReference type="Proteomes" id="UP000618943"/>
    </source>
</evidence>
<feature type="domain" description="Thioester reductase (TE)" evidence="1">
    <location>
        <begin position="38"/>
        <end position="208"/>
    </location>
</feature>
<dbReference type="Pfam" id="PF07993">
    <property type="entry name" value="NAD_binding_4"/>
    <property type="match status" value="1"/>
</dbReference>
<dbReference type="InterPro" id="IPR036291">
    <property type="entry name" value="NAD(P)-bd_dom_sf"/>
</dbReference>
<keyword evidence="3" id="KW-1185">Reference proteome</keyword>
<dbReference type="PANTHER" id="PTHR11011">
    <property type="entry name" value="MALE STERILITY PROTEIN 2-RELATED"/>
    <property type="match status" value="1"/>
</dbReference>
<evidence type="ECO:0000259" key="1">
    <source>
        <dbReference type="Pfam" id="PF07993"/>
    </source>
</evidence>
<sequence>MYNNIFITGGSGVLGTSVIEKLHDFNLHCLVHNTPLKKNNVNTIIGDIRLPQLGLNNEDYSELCKKIDLVVHMAALTNFNMSYEKVCTTNVTGTLNILQLAKDAKVPLYHVSTAYVHNFNQEDSYITTGNGYEDSKIEAERYLSDSDVPLTVIRPSIILGDSKTGEIANQQGFHFIAKLLLQDRIPIIPGDADAKIDIVSQDYVADVISHLIRSNNIEGEFFVTLGNNAPKLEEVVSNIIHSGIEITGEALTIPKIVSGEVFDRLIKPVFLPKLPMQYRREIKVALYMFKYINISGSLPSSMELLRNTIGIEEHPDVKDVIYSNVKNILENELLKASV</sequence>
<dbReference type="RefSeq" id="WP_200749066.1">
    <property type="nucleotide sequence ID" value="NZ_JAEOAH010000013.1"/>
</dbReference>
<protein>
    <submittedName>
        <fullName evidence="2">SDR family oxidoreductase</fullName>
    </submittedName>
</protein>
<name>A0ABS1H7C1_9BACL</name>
<dbReference type="PANTHER" id="PTHR11011:SF45">
    <property type="entry name" value="FATTY ACYL-COA REDUCTASE CG8306-RELATED"/>
    <property type="match status" value="1"/>
</dbReference>
<evidence type="ECO:0000313" key="2">
    <source>
        <dbReference type="EMBL" id="MBK3495322.1"/>
    </source>
</evidence>
<dbReference type="SUPFAM" id="SSF51735">
    <property type="entry name" value="NAD(P)-binding Rossmann-fold domains"/>
    <property type="match status" value="1"/>
</dbReference>
<accession>A0ABS1H7C1</accession>
<dbReference type="Proteomes" id="UP000618943">
    <property type="component" value="Unassembled WGS sequence"/>
</dbReference>